<evidence type="ECO:0000256" key="1">
    <source>
        <dbReference type="ARBA" id="ARBA00004870"/>
    </source>
</evidence>
<dbReference type="PANTHER" id="PTHR42724:SF1">
    <property type="entry name" value="TETRAACYLDISACCHARIDE 4'-KINASE, MITOCHONDRIAL-RELATED"/>
    <property type="match status" value="1"/>
</dbReference>
<dbReference type="UniPathway" id="UPA00359">
    <property type="reaction ID" value="UER00482"/>
</dbReference>
<evidence type="ECO:0000256" key="2">
    <source>
        <dbReference type="ARBA" id="ARBA00012071"/>
    </source>
</evidence>
<dbReference type="GO" id="GO:0009029">
    <property type="term" value="F:lipid-A 4'-kinase activity"/>
    <property type="evidence" value="ECO:0007669"/>
    <property type="project" value="UniProtKB-EC"/>
</dbReference>
<keyword evidence="9" id="KW-0443">Lipid metabolism</keyword>
<keyword evidence="3" id="KW-0444">Lipid biosynthesis</keyword>
<feature type="region of interest" description="Disordered" evidence="10">
    <location>
        <begin position="82"/>
        <end position="107"/>
    </location>
</feature>
<comment type="pathway">
    <text evidence="1">Glycolipid biosynthesis; lipid IV(A) biosynthesis; lipid IV(A) from (3R)-3-hydroxytetradecanoyl-[acyl-carrier-protein] and UDP-N-acetyl-alpha-D-glucosamine: step 6/6.</text>
</comment>
<evidence type="ECO:0000256" key="5">
    <source>
        <dbReference type="ARBA" id="ARBA00022679"/>
    </source>
</evidence>
<keyword evidence="5 11" id="KW-0808">Transferase</keyword>
<dbReference type="InterPro" id="IPR003758">
    <property type="entry name" value="LpxK"/>
</dbReference>
<accession>D9PF65</accession>
<dbReference type="GO" id="GO:0009244">
    <property type="term" value="P:lipopolysaccharide core region biosynthetic process"/>
    <property type="evidence" value="ECO:0007669"/>
    <property type="project" value="TreeGrafter"/>
</dbReference>
<dbReference type="SUPFAM" id="SSF52540">
    <property type="entry name" value="P-loop containing nucleoside triphosphate hydrolases"/>
    <property type="match status" value="1"/>
</dbReference>
<evidence type="ECO:0000313" key="11">
    <source>
        <dbReference type="EMBL" id="EFK97802.1"/>
    </source>
</evidence>
<dbReference type="GO" id="GO:0009245">
    <property type="term" value="P:lipid A biosynthetic process"/>
    <property type="evidence" value="ECO:0007669"/>
    <property type="project" value="UniProtKB-KW"/>
</dbReference>
<dbReference type="GO" id="GO:0005886">
    <property type="term" value="C:plasma membrane"/>
    <property type="evidence" value="ECO:0007669"/>
    <property type="project" value="TreeGrafter"/>
</dbReference>
<dbReference type="AlphaFoldDB" id="D9PF65"/>
<dbReference type="EMBL" id="ADZX01000015">
    <property type="protein sequence ID" value="EFK97802.1"/>
    <property type="molecule type" value="Genomic_DNA"/>
</dbReference>
<evidence type="ECO:0000256" key="8">
    <source>
        <dbReference type="ARBA" id="ARBA00022840"/>
    </source>
</evidence>
<dbReference type="EC" id="2.7.1.130" evidence="2"/>
<proteinExistence type="predicted"/>
<gene>
    <name evidence="11" type="ORF">LDC_0143</name>
</gene>
<keyword evidence="6" id="KW-0547">Nucleotide-binding</keyword>
<dbReference type="Pfam" id="PF02606">
    <property type="entry name" value="LpxK"/>
    <property type="match status" value="1"/>
</dbReference>
<comment type="caution">
    <text evidence="11">The sequence shown here is derived from an EMBL/GenBank/DDBJ whole genome shotgun (WGS) entry which is preliminary data.</text>
</comment>
<keyword evidence="8" id="KW-0067">ATP-binding</keyword>
<organism evidence="11">
    <name type="scientific">sediment metagenome</name>
    <dbReference type="NCBI Taxonomy" id="749907"/>
    <lineage>
        <taxon>unclassified sequences</taxon>
        <taxon>metagenomes</taxon>
        <taxon>ecological metagenomes</taxon>
    </lineage>
</organism>
<evidence type="ECO:0000256" key="3">
    <source>
        <dbReference type="ARBA" id="ARBA00022516"/>
    </source>
</evidence>
<keyword evidence="4" id="KW-0441">Lipid A biosynthesis</keyword>
<reference evidence="11" key="1">
    <citation type="submission" date="2010-07" db="EMBL/GenBank/DDBJ databases">
        <authorList>
            <consortium name="CONSOLIDER consortium CSD2007-00005"/>
            <person name="Guazzaroni M.-E."/>
            <person name="Richter M."/>
            <person name="Garcia-Salamanca A."/>
            <person name="Yarza P."/>
            <person name="Ferrer M."/>
        </authorList>
    </citation>
    <scope>NUCLEOTIDE SEQUENCE</scope>
</reference>
<evidence type="ECO:0000256" key="9">
    <source>
        <dbReference type="ARBA" id="ARBA00023098"/>
    </source>
</evidence>
<keyword evidence="7 11" id="KW-0418">Kinase</keyword>
<protein>
    <recommendedName>
        <fullName evidence="2">tetraacyldisaccharide 4'-kinase</fullName>
        <ecNumber evidence="2">2.7.1.130</ecNumber>
    </recommendedName>
</protein>
<feature type="non-terminal residue" evidence="11">
    <location>
        <position position="107"/>
    </location>
</feature>
<evidence type="ECO:0000256" key="10">
    <source>
        <dbReference type="SAM" id="MobiDB-lite"/>
    </source>
</evidence>
<evidence type="ECO:0000256" key="6">
    <source>
        <dbReference type="ARBA" id="ARBA00022741"/>
    </source>
</evidence>
<name>D9PF65_9ZZZZ</name>
<sequence>MKAWLEARLAQLWWRATPSALAWALWPLSLIYDRLRRRHGQGRQGQALPVPVLVVGNLVVGGAGKTPTVIAVVQALQARGHRPGVISRGHGRQGRQPRAVAAADSPS</sequence>
<evidence type="ECO:0000256" key="4">
    <source>
        <dbReference type="ARBA" id="ARBA00022556"/>
    </source>
</evidence>
<dbReference type="PANTHER" id="PTHR42724">
    <property type="entry name" value="TETRAACYLDISACCHARIDE 4'-KINASE"/>
    <property type="match status" value="1"/>
</dbReference>
<reference evidence="11" key="2">
    <citation type="journal article" date="2011" name="Microb. Ecol.">
        <title>Taxonomic and Functional Metagenomic Profiling of the Microbial Community in the Anoxic Sediment of a Sub-saline Shallow Lake (Laguna de Carrizo, Central Spain).</title>
        <authorList>
            <person name="Ferrer M."/>
            <person name="Guazzaroni M.E."/>
            <person name="Richter M."/>
            <person name="Garcia-Salamanca A."/>
            <person name="Yarza P."/>
            <person name="Suarez-Suarez A."/>
            <person name="Solano J."/>
            <person name="Alcaide M."/>
            <person name="van Dillewijn P."/>
            <person name="Molina-Henares M.A."/>
            <person name="Lopez-Cortes N."/>
            <person name="Al-Ramahi Y."/>
            <person name="Guerrero C."/>
            <person name="Acosta A."/>
            <person name="de Eugenio L.I."/>
            <person name="Martinez V."/>
            <person name="Marques S."/>
            <person name="Rojo F."/>
            <person name="Santero E."/>
            <person name="Genilloud O."/>
            <person name="Perez-Perez J."/>
            <person name="Rossello-Mora R."/>
            <person name="Ramos J.L."/>
        </authorList>
    </citation>
    <scope>NUCLEOTIDE SEQUENCE</scope>
</reference>
<dbReference type="InterPro" id="IPR027417">
    <property type="entry name" value="P-loop_NTPase"/>
</dbReference>
<evidence type="ECO:0000256" key="7">
    <source>
        <dbReference type="ARBA" id="ARBA00022777"/>
    </source>
</evidence>
<dbReference type="GO" id="GO:0005524">
    <property type="term" value="F:ATP binding"/>
    <property type="evidence" value="ECO:0007669"/>
    <property type="project" value="UniProtKB-KW"/>
</dbReference>